<evidence type="ECO:0000259" key="4">
    <source>
        <dbReference type="PROSITE" id="PS50043"/>
    </source>
</evidence>
<dbReference type="InterPro" id="IPR029016">
    <property type="entry name" value="GAF-like_dom_sf"/>
</dbReference>
<evidence type="ECO:0000313" key="5">
    <source>
        <dbReference type="EMBL" id="UVI36403.1"/>
    </source>
</evidence>
<dbReference type="PROSITE" id="PS50043">
    <property type="entry name" value="HTH_LUXR_2"/>
    <property type="match status" value="1"/>
</dbReference>
<sequence length="266" mass="28826">MTTIRADRIRRSLDTIRKQTGVSLSFGGEVTGSRGLALRHFSGHTVGALPGVELAYDAGLGGRTVAQRRPMVLGDYVESRTISHQYDTVIKAESLRAIASAPVVIDRETSLVLYVAFRNDNSIADRIISTLMDEARALEHDLLIADRHEADDAAGPLRARLRRAHAELCELSTVIDDRELRDSLRPIADNLSGSILDAGDGQTVLTARETDVLTLVATGLTNQEIADRLSLTLLTVKAYMKAIMAKLNARSRTAAVTSAQARGLLL</sequence>
<dbReference type="Proteomes" id="UP001064879">
    <property type="component" value="Chromosome"/>
</dbReference>
<name>A0ABY5SPE4_9MICO</name>
<dbReference type="CDD" id="cd06170">
    <property type="entry name" value="LuxR_C_like"/>
    <property type="match status" value="1"/>
</dbReference>
<reference evidence="5" key="1">
    <citation type="submission" date="2022-03" db="EMBL/GenBank/DDBJ databases">
        <title>Brevibacterium spongiae sp. nov., isolated from marine sponge.</title>
        <authorList>
            <person name="Li Z."/>
            <person name="Zhang M."/>
        </authorList>
    </citation>
    <scope>NUCLEOTIDE SEQUENCE</scope>
    <source>
        <strain evidence="5">WHS-Z9</strain>
    </source>
</reference>
<dbReference type="PANTHER" id="PTHR44688:SF16">
    <property type="entry name" value="DNA-BINDING TRANSCRIPTIONAL ACTIVATOR DEVR_DOSR"/>
    <property type="match status" value="1"/>
</dbReference>
<dbReference type="Gene3D" id="1.10.10.10">
    <property type="entry name" value="Winged helix-like DNA-binding domain superfamily/Winged helix DNA-binding domain"/>
    <property type="match status" value="1"/>
</dbReference>
<dbReference type="Gene3D" id="3.30.450.40">
    <property type="match status" value="1"/>
</dbReference>
<proteinExistence type="predicted"/>
<keyword evidence="3" id="KW-0804">Transcription</keyword>
<accession>A0ABY5SPE4</accession>
<dbReference type="SUPFAM" id="SSF55781">
    <property type="entry name" value="GAF domain-like"/>
    <property type="match status" value="1"/>
</dbReference>
<dbReference type="InterPro" id="IPR000792">
    <property type="entry name" value="Tscrpt_reg_LuxR_C"/>
</dbReference>
<dbReference type="EMBL" id="CP093443">
    <property type="protein sequence ID" value="UVI36403.1"/>
    <property type="molecule type" value="Genomic_DNA"/>
</dbReference>
<dbReference type="SUPFAM" id="SSF46894">
    <property type="entry name" value="C-terminal effector domain of the bipartite response regulators"/>
    <property type="match status" value="1"/>
</dbReference>
<dbReference type="InterPro" id="IPR036388">
    <property type="entry name" value="WH-like_DNA-bd_sf"/>
</dbReference>
<keyword evidence="2" id="KW-0238">DNA-binding</keyword>
<gene>
    <name evidence="5" type="ORF">L1F31_01680</name>
</gene>
<dbReference type="InterPro" id="IPR016032">
    <property type="entry name" value="Sig_transdc_resp-reg_C-effctor"/>
</dbReference>
<keyword evidence="6" id="KW-1185">Reference proteome</keyword>
<feature type="domain" description="HTH luxR-type" evidence="4">
    <location>
        <begin position="198"/>
        <end position="263"/>
    </location>
</feature>
<evidence type="ECO:0000256" key="2">
    <source>
        <dbReference type="ARBA" id="ARBA00023125"/>
    </source>
</evidence>
<dbReference type="PRINTS" id="PR00038">
    <property type="entry name" value="HTHLUXR"/>
</dbReference>
<organism evidence="5 6">
    <name type="scientific">Brevibacterium spongiae</name>
    <dbReference type="NCBI Taxonomy" id="2909672"/>
    <lineage>
        <taxon>Bacteria</taxon>
        <taxon>Bacillati</taxon>
        <taxon>Actinomycetota</taxon>
        <taxon>Actinomycetes</taxon>
        <taxon>Micrococcales</taxon>
        <taxon>Brevibacteriaceae</taxon>
        <taxon>Brevibacterium</taxon>
    </lineage>
</organism>
<evidence type="ECO:0000256" key="1">
    <source>
        <dbReference type="ARBA" id="ARBA00023015"/>
    </source>
</evidence>
<dbReference type="PANTHER" id="PTHR44688">
    <property type="entry name" value="DNA-BINDING TRANSCRIPTIONAL ACTIVATOR DEVR_DOSR"/>
    <property type="match status" value="1"/>
</dbReference>
<evidence type="ECO:0000313" key="6">
    <source>
        <dbReference type="Proteomes" id="UP001064879"/>
    </source>
</evidence>
<protein>
    <submittedName>
        <fullName evidence="5">LuxR C-terminal-related transcriptional regulator</fullName>
    </submittedName>
</protein>
<dbReference type="PROSITE" id="PS00622">
    <property type="entry name" value="HTH_LUXR_1"/>
    <property type="match status" value="1"/>
</dbReference>
<keyword evidence="1" id="KW-0805">Transcription regulation</keyword>
<dbReference type="Pfam" id="PF00196">
    <property type="entry name" value="GerE"/>
    <property type="match status" value="1"/>
</dbReference>
<dbReference type="SMART" id="SM00421">
    <property type="entry name" value="HTH_LUXR"/>
    <property type="match status" value="1"/>
</dbReference>
<evidence type="ECO:0000256" key="3">
    <source>
        <dbReference type="ARBA" id="ARBA00023163"/>
    </source>
</evidence>
<dbReference type="RefSeq" id="WP_139906662.1">
    <property type="nucleotide sequence ID" value="NZ_CP093443.1"/>
</dbReference>